<dbReference type="AlphaFoldDB" id="X1T987"/>
<organism evidence="1">
    <name type="scientific">marine sediment metagenome</name>
    <dbReference type="NCBI Taxonomy" id="412755"/>
    <lineage>
        <taxon>unclassified sequences</taxon>
        <taxon>metagenomes</taxon>
        <taxon>ecological metagenomes</taxon>
    </lineage>
</organism>
<accession>X1T987</accession>
<dbReference type="EMBL" id="BARW01009743">
    <property type="protein sequence ID" value="GAI84095.1"/>
    <property type="molecule type" value="Genomic_DNA"/>
</dbReference>
<feature type="non-terminal residue" evidence="1">
    <location>
        <position position="1"/>
    </location>
</feature>
<evidence type="ECO:0000313" key="1">
    <source>
        <dbReference type="EMBL" id="GAI84095.1"/>
    </source>
</evidence>
<proteinExistence type="predicted"/>
<gene>
    <name evidence="1" type="ORF">S12H4_19471</name>
</gene>
<reference evidence="1" key="1">
    <citation type="journal article" date="2014" name="Front. Microbiol.">
        <title>High frequency of phylogenetically diverse reductive dehalogenase-homologous genes in deep subseafloor sedimentary metagenomes.</title>
        <authorList>
            <person name="Kawai M."/>
            <person name="Futagami T."/>
            <person name="Toyoda A."/>
            <person name="Takaki Y."/>
            <person name="Nishi S."/>
            <person name="Hori S."/>
            <person name="Arai W."/>
            <person name="Tsubouchi T."/>
            <person name="Morono Y."/>
            <person name="Uchiyama I."/>
            <person name="Ito T."/>
            <person name="Fujiyama A."/>
            <person name="Inagaki F."/>
            <person name="Takami H."/>
        </authorList>
    </citation>
    <scope>NUCLEOTIDE SEQUENCE</scope>
    <source>
        <strain evidence="1">Expedition CK06-06</strain>
    </source>
</reference>
<comment type="caution">
    <text evidence="1">The sequence shown here is derived from an EMBL/GenBank/DDBJ whole genome shotgun (WGS) entry which is preliminary data.</text>
</comment>
<protein>
    <submittedName>
        <fullName evidence="1">Uncharacterized protein</fullName>
    </submittedName>
</protein>
<sequence>LLLPLPPLPPYNYWLSELPFSESVKTGLGGGLGGLVKKHTPLV</sequence>
<name>X1T987_9ZZZZ</name>